<organism evidence="3 4">
    <name type="scientific">Malaciobacter molluscorum LMG 25693</name>
    <dbReference type="NCBI Taxonomy" id="870501"/>
    <lineage>
        <taxon>Bacteria</taxon>
        <taxon>Pseudomonadati</taxon>
        <taxon>Campylobacterota</taxon>
        <taxon>Epsilonproteobacteria</taxon>
        <taxon>Campylobacterales</taxon>
        <taxon>Arcobacteraceae</taxon>
        <taxon>Malaciobacter</taxon>
    </lineage>
</organism>
<protein>
    <submittedName>
        <fullName evidence="2">Lipooligosaccharide transport system, periplasmic component LptC</fullName>
    </submittedName>
</protein>
<evidence type="ECO:0000256" key="1">
    <source>
        <dbReference type="SAM" id="Phobius"/>
    </source>
</evidence>
<keyword evidence="1" id="KW-1133">Transmembrane helix</keyword>
<dbReference type="Proteomes" id="UP000262712">
    <property type="component" value="Chromosome"/>
</dbReference>
<feature type="transmembrane region" description="Helical" evidence="1">
    <location>
        <begin position="5"/>
        <end position="22"/>
    </location>
</feature>
<dbReference type="EMBL" id="NXFY01000002">
    <property type="protein sequence ID" value="PHO19063.1"/>
    <property type="molecule type" value="Genomic_DNA"/>
</dbReference>
<evidence type="ECO:0000313" key="5">
    <source>
        <dbReference type="Proteomes" id="UP000262712"/>
    </source>
</evidence>
<dbReference type="EMBL" id="CP032098">
    <property type="protein sequence ID" value="AXX92640.1"/>
    <property type="molecule type" value="Genomic_DNA"/>
</dbReference>
<evidence type="ECO:0000313" key="2">
    <source>
        <dbReference type="EMBL" id="AXX92640.1"/>
    </source>
</evidence>
<reference evidence="2 5" key="2">
    <citation type="submission" date="2018-08" db="EMBL/GenBank/DDBJ databases">
        <title>Complete genome of the Arcobacter molluscorum type strain LMG 25693.</title>
        <authorList>
            <person name="Miller W.G."/>
            <person name="Yee E."/>
            <person name="Bono J.L."/>
        </authorList>
    </citation>
    <scope>NUCLEOTIDE SEQUENCE [LARGE SCALE GENOMIC DNA]</scope>
    <source>
        <strain evidence="2 5">CECT 7696</strain>
    </source>
</reference>
<accession>A0A2G1DKL0</accession>
<reference evidence="3 4" key="1">
    <citation type="submission" date="2017-09" db="EMBL/GenBank/DDBJ databases">
        <title>Arcobacter canalis sp. nov., a new species isolated from a water canal contaminated with urban sewage.</title>
        <authorList>
            <person name="Perez-Cataluna A."/>
            <person name="Salas-Masso N."/>
            <person name="Figueras M.J."/>
        </authorList>
    </citation>
    <scope>NUCLEOTIDE SEQUENCE [LARGE SCALE GENOMIC DNA]</scope>
    <source>
        <strain evidence="3 4">F98-3</strain>
    </source>
</reference>
<dbReference type="KEGG" id="amol:AMOL_1675"/>
<gene>
    <name evidence="2" type="primary">lptC</name>
    <name evidence="2" type="ORF">AMOL_1675</name>
    <name evidence="3" type="ORF">CPU12_02110</name>
</gene>
<evidence type="ECO:0000313" key="3">
    <source>
        <dbReference type="EMBL" id="PHO19063.1"/>
    </source>
</evidence>
<keyword evidence="1" id="KW-0472">Membrane</keyword>
<dbReference type="AlphaFoldDB" id="A0A2G1DKL0"/>
<sequence length="175" mass="20699">MVIKFFIYALFAFSLGIYFIPLSENNNINEQKDVPLITFNDSTMYTLNEETTTKIVKAKKASRFKTHDIMYQGEFILKANDKKVKNATDFINADVIIKKEDNYTFIKDVKFRRDDFITLNTQELYYNDKTQIATNTVPFNGTYYKHYLRGENLYLDLQKEIMKSKNSHFEIETTK</sequence>
<evidence type="ECO:0000313" key="4">
    <source>
        <dbReference type="Proteomes" id="UP000221222"/>
    </source>
</evidence>
<dbReference type="RefSeq" id="WP_099341423.1">
    <property type="nucleotide sequence ID" value="NZ_CP032098.1"/>
</dbReference>
<proteinExistence type="predicted"/>
<dbReference type="Proteomes" id="UP000221222">
    <property type="component" value="Unassembled WGS sequence"/>
</dbReference>
<keyword evidence="1" id="KW-0812">Transmembrane</keyword>
<name>A0A2G1DKL0_9BACT</name>
<keyword evidence="4" id="KW-1185">Reference proteome</keyword>